<organism evidence="1">
    <name type="scientific">Arion vulgaris</name>
    <dbReference type="NCBI Taxonomy" id="1028688"/>
    <lineage>
        <taxon>Eukaryota</taxon>
        <taxon>Metazoa</taxon>
        <taxon>Spiralia</taxon>
        <taxon>Lophotrochozoa</taxon>
        <taxon>Mollusca</taxon>
        <taxon>Gastropoda</taxon>
        <taxon>Heterobranchia</taxon>
        <taxon>Euthyneura</taxon>
        <taxon>Panpulmonata</taxon>
        <taxon>Eupulmonata</taxon>
        <taxon>Stylommatophora</taxon>
        <taxon>Helicina</taxon>
        <taxon>Arionoidea</taxon>
        <taxon>Arionidae</taxon>
        <taxon>Arion</taxon>
    </lineage>
</organism>
<dbReference type="EMBL" id="HACG01053075">
    <property type="protein sequence ID" value="CEK99946.1"/>
    <property type="molecule type" value="Transcribed_RNA"/>
</dbReference>
<sequence length="67" mass="7585">VGCHERTVKVCDNQTNCYLALKNEDFMQESDSEKNDDLHTVDVDNALQSNILTQTQEKSNIGDKNNL</sequence>
<gene>
    <name evidence="1" type="primary">ORF222502</name>
</gene>
<accession>A0A0B7C5Q7</accession>
<feature type="non-terminal residue" evidence="1">
    <location>
        <position position="1"/>
    </location>
</feature>
<proteinExistence type="predicted"/>
<name>A0A0B7C5Q7_9EUPU</name>
<evidence type="ECO:0000313" key="1">
    <source>
        <dbReference type="EMBL" id="CEK99946.1"/>
    </source>
</evidence>
<reference evidence="1" key="1">
    <citation type="submission" date="2014-12" db="EMBL/GenBank/DDBJ databases">
        <title>Insight into the proteome of Arion vulgaris.</title>
        <authorList>
            <person name="Aradska J."/>
            <person name="Bulat T."/>
            <person name="Smidak R."/>
            <person name="Sarate P."/>
            <person name="Gangsoo J."/>
            <person name="Sialana F."/>
            <person name="Bilban M."/>
            <person name="Lubec G."/>
        </authorList>
    </citation>
    <scope>NUCLEOTIDE SEQUENCE</scope>
    <source>
        <tissue evidence="1">Skin</tissue>
    </source>
</reference>
<protein>
    <submittedName>
        <fullName evidence="1">Uncharacterized protein</fullName>
    </submittedName>
</protein>
<feature type="non-terminal residue" evidence="1">
    <location>
        <position position="67"/>
    </location>
</feature>
<dbReference type="AlphaFoldDB" id="A0A0B7C5Q7"/>